<feature type="transmembrane region" description="Helical" evidence="1">
    <location>
        <begin position="35"/>
        <end position="59"/>
    </location>
</feature>
<proteinExistence type="predicted"/>
<keyword evidence="1" id="KW-1133">Transmembrane helix</keyword>
<keyword evidence="3" id="KW-1185">Reference proteome</keyword>
<accession>A0A1S8CJE4</accession>
<gene>
    <name evidence="2" type="ORF">BMI79_15430</name>
</gene>
<evidence type="ECO:0000313" key="3">
    <source>
        <dbReference type="Proteomes" id="UP000216021"/>
    </source>
</evidence>
<dbReference type="EMBL" id="MOXD01000008">
    <property type="protein sequence ID" value="OMQ21485.1"/>
    <property type="molecule type" value="Genomic_DNA"/>
</dbReference>
<comment type="caution">
    <text evidence="2">The sequence shown here is derived from an EMBL/GenBank/DDBJ whole genome shotgun (WGS) entry which is preliminary data.</text>
</comment>
<dbReference type="Proteomes" id="UP000216021">
    <property type="component" value="Unassembled WGS sequence"/>
</dbReference>
<reference evidence="2 3" key="1">
    <citation type="submission" date="2016-11" db="EMBL/GenBank/DDBJ databases">
        <title>Rahnella oryzae sp. nov., isolated from rice root.</title>
        <authorList>
            <person name="Zhang X.-X."/>
            <person name="Zhang J."/>
        </authorList>
    </citation>
    <scope>NUCLEOTIDE SEQUENCE [LARGE SCALE GENOMIC DNA]</scope>
    <source>
        <strain evidence="2 3">J11-6</strain>
    </source>
</reference>
<keyword evidence="1" id="KW-0812">Transmembrane</keyword>
<protein>
    <submittedName>
        <fullName evidence="2">Uncharacterized protein</fullName>
    </submittedName>
</protein>
<dbReference type="AlphaFoldDB" id="A0A1S8CJE4"/>
<evidence type="ECO:0000256" key="1">
    <source>
        <dbReference type="SAM" id="Phobius"/>
    </source>
</evidence>
<keyword evidence="1" id="KW-0472">Membrane</keyword>
<name>A0A1S8CJE4_9GAMM</name>
<organism evidence="2 3">
    <name type="scientific">Serratia oryzae</name>
    <dbReference type="NCBI Taxonomy" id="2034155"/>
    <lineage>
        <taxon>Bacteria</taxon>
        <taxon>Pseudomonadati</taxon>
        <taxon>Pseudomonadota</taxon>
        <taxon>Gammaproteobacteria</taxon>
        <taxon>Enterobacterales</taxon>
        <taxon>Yersiniaceae</taxon>
        <taxon>Serratia</taxon>
    </lineage>
</organism>
<evidence type="ECO:0000313" key="2">
    <source>
        <dbReference type="EMBL" id="OMQ21485.1"/>
    </source>
</evidence>
<sequence length="63" mass="7222">MDFILRPLVFGKSSGYSKNNDVEFIKKLPVSIRRWFLAEYLCIMLCGIAFLVAGVLLYFEGDI</sequence>